<keyword evidence="1" id="KW-0472">Membrane</keyword>
<feature type="transmembrane region" description="Helical" evidence="1">
    <location>
        <begin position="32"/>
        <end position="50"/>
    </location>
</feature>
<feature type="transmembrane region" description="Helical" evidence="1">
    <location>
        <begin position="163"/>
        <end position="186"/>
    </location>
</feature>
<name>A0AAE3EJG3_9SPIR</name>
<dbReference type="InterPro" id="IPR007563">
    <property type="entry name" value="DUF554"/>
</dbReference>
<feature type="transmembrane region" description="Helical" evidence="1">
    <location>
        <begin position="232"/>
        <end position="252"/>
    </location>
</feature>
<protein>
    <submittedName>
        <fullName evidence="2">DUF554 domain-containing protein</fullName>
    </submittedName>
</protein>
<dbReference type="EMBL" id="JAINWA010000003">
    <property type="protein sequence ID" value="MCD1654921.1"/>
    <property type="molecule type" value="Genomic_DNA"/>
</dbReference>
<feature type="transmembrane region" description="Helical" evidence="1">
    <location>
        <begin position="206"/>
        <end position="225"/>
    </location>
</feature>
<sequence length="260" mass="27677">MIATFVNCIAVILGTMAGILFARKITAEISSVISSAAGVITLVIGMQMAFKTQNIIYMALSLIIGGLLGAWWDIDGKILAFGRFLEYHFGGGKKKARAKASAQSEGELSSDSAAVPEESRFAYAFLNASVLFCVGAMAIVGSFKAGTEGDYTILYTKSVLDGFMAIVFSAAMGIGTAFSALSLLAYQGALTLLSEWIKPWVSEQMISELTGLGGALVIMIGINLLELKKLKTANYLPGLIILTLFVLLDPFISRIAELFV</sequence>
<feature type="transmembrane region" description="Helical" evidence="1">
    <location>
        <begin position="55"/>
        <end position="74"/>
    </location>
</feature>
<comment type="caution">
    <text evidence="2">The sequence shown here is derived from an EMBL/GenBank/DDBJ whole genome shotgun (WGS) entry which is preliminary data.</text>
</comment>
<evidence type="ECO:0000313" key="3">
    <source>
        <dbReference type="Proteomes" id="UP001198163"/>
    </source>
</evidence>
<dbReference type="Pfam" id="PF04474">
    <property type="entry name" value="DUF554"/>
    <property type="match status" value="1"/>
</dbReference>
<keyword evidence="1" id="KW-0812">Transmembrane</keyword>
<proteinExistence type="predicted"/>
<feature type="transmembrane region" description="Helical" evidence="1">
    <location>
        <begin position="121"/>
        <end position="143"/>
    </location>
</feature>
<evidence type="ECO:0000256" key="1">
    <source>
        <dbReference type="SAM" id="Phobius"/>
    </source>
</evidence>
<keyword evidence="3" id="KW-1185">Reference proteome</keyword>
<dbReference type="AlphaFoldDB" id="A0AAE3EJG3"/>
<keyword evidence="1" id="KW-1133">Transmembrane helix</keyword>
<accession>A0AAE3EJG3</accession>
<reference evidence="2" key="1">
    <citation type="submission" date="2021-08" db="EMBL/GenBank/DDBJ databases">
        <title>Comparative analyses of Brucepasteria parasyntrophica and Teretinema zuelzerae.</title>
        <authorList>
            <person name="Song Y."/>
            <person name="Brune A."/>
        </authorList>
    </citation>
    <scope>NUCLEOTIDE SEQUENCE</scope>
    <source>
        <strain evidence="2">DSM 1903</strain>
    </source>
</reference>
<dbReference type="PANTHER" id="PTHR36111:SF2">
    <property type="entry name" value="INNER MEMBRANE PROTEIN"/>
    <property type="match status" value="1"/>
</dbReference>
<dbReference type="PANTHER" id="PTHR36111">
    <property type="entry name" value="INNER MEMBRANE PROTEIN-RELATED"/>
    <property type="match status" value="1"/>
</dbReference>
<organism evidence="2 3">
    <name type="scientific">Teretinema zuelzerae</name>
    <dbReference type="NCBI Taxonomy" id="156"/>
    <lineage>
        <taxon>Bacteria</taxon>
        <taxon>Pseudomonadati</taxon>
        <taxon>Spirochaetota</taxon>
        <taxon>Spirochaetia</taxon>
        <taxon>Spirochaetales</taxon>
        <taxon>Treponemataceae</taxon>
        <taxon>Teretinema</taxon>
    </lineage>
</organism>
<dbReference type="Proteomes" id="UP001198163">
    <property type="component" value="Unassembled WGS sequence"/>
</dbReference>
<dbReference type="RefSeq" id="WP_230755585.1">
    <property type="nucleotide sequence ID" value="NZ_JAINWA010000003.1"/>
</dbReference>
<evidence type="ECO:0000313" key="2">
    <source>
        <dbReference type="EMBL" id="MCD1654921.1"/>
    </source>
</evidence>
<gene>
    <name evidence="2" type="ORF">K7J14_09440</name>
</gene>